<dbReference type="CDD" id="cd07377">
    <property type="entry name" value="WHTH_GntR"/>
    <property type="match status" value="1"/>
</dbReference>
<evidence type="ECO:0000313" key="5">
    <source>
        <dbReference type="EMBL" id="KLU27175.1"/>
    </source>
</evidence>
<dbReference type="InterPro" id="IPR036390">
    <property type="entry name" value="WH_DNA-bd_sf"/>
</dbReference>
<keyword evidence="1" id="KW-0805">Transcription regulation</keyword>
<dbReference type="Gene3D" id="1.20.120.530">
    <property type="entry name" value="GntR ligand-binding domain-like"/>
    <property type="match status" value="1"/>
</dbReference>
<evidence type="ECO:0000313" key="6">
    <source>
        <dbReference type="Proteomes" id="UP000035963"/>
    </source>
</evidence>
<dbReference type="OrthoDB" id="8851860at2"/>
<dbReference type="PANTHER" id="PTHR43537">
    <property type="entry name" value="TRANSCRIPTIONAL REGULATOR, GNTR FAMILY"/>
    <property type="match status" value="1"/>
</dbReference>
<dbReference type="SMART" id="SM00345">
    <property type="entry name" value="HTH_GNTR"/>
    <property type="match status" value="1"/>
</dbReference>
<dbReference type="InterPro" id="IPR008920">
    <property type="entry name" value="TF_FadR/GntR_C"/>
</dbReference>
<dbReference type="GO" id="GO:0003700">
    <property type="term" value="F:DNA-binding transcription factor activity"/>
    <property type="evidence" value="ECO:0007669"/>
    <property type="project" value="InterPro"/>
</dbReference>
<dbReference type="PROSITE" id="PS50949">
    <property type="entry name" value="HTH_GNTR"/>
    <property type="match status" value="1"/>
</dbReference>
<dbReference type="Proteomes" id="UP000035963">
    <property type="component" value="Unassembled WGS sequence"/>
</dbReference>
<evidence type="ECO:0000259" key="4">
    <source>
        <dbReference type="PROSITE" id="PS50949"/>
    </source>
</evidence>
<dbReference type="InterPro" id="IPR011711">
    <property type="entry name" value="GntR_C"/>
</dbReference>
<dbReference type="Pfam" id="PF00392">
    <property type="entry name" value="GntR"/>
    <property type="match status" value="1"/>
</dbReference>
<dbReference type="RefSeq" id="WP_047845626.1">
    <property type="nucleotide sequence ID" value="NZ_AEJF01000051.1"/>
</dbReference>
<dbReference type="Gene3D" id="1.10.10.10">
    <property type="entry name" value="Winged helix-like DNA-binding domain superfamily/Winged helix DNA-binding domain"/>
    <property type="match status" value="1"/>
</dbReference>
<evidence type="ECO:0000256" key="2">
    <source>
        <dbReference type="ARBA" id="ARBA00023125"/>
    </source>
</evidence>
<dbReference type="SUPFAM" id="SSF48008">
    <property type="entry name" value="GntR ligand-binding domain-like"/>
    <property type="match status" value="1"/>
</dbReference>
<evidence type="ECO:0000256" key="1">
    <source>
        <dbReference type="ARBA" id="ARBA00023015"/>
    </source>
</evidence>
<accession>A0A0J1D383</accession>
<dbReference type="GO" id="GO:0003677">
    <property type="term" value="F:DNA binding"/>
    <property type="evidence" value="ECO:0007669"/>
    <property type="project" value="UniProtKB-KW"/>
</dbReference>
<gene>
    <name evidence="5" type="ORF">EOS_05655</name>
</gene>
<dbReference type="InterPro" id="IPR036388">
    <property type="entry name" value="WH-like_DNA-bd_sf"/>
</dbReference>
<evidence type="ECO:0000256" key="3">
    <source>
        <dbReference type="ARBA" id="ARBA00023163"/>
    </source>
</evidence>
<dbReference type="PANTHER" id="PTHR43537:SF24">
    <property type="entry name" value="GLUCONATE OPERON TRANSCRIPTIONAL REPRESSOR"/>
    <property type="match status" value="1"/>
</dbReference>
<dbReference type="SUPFAM" id="SSF46785">
    <property type="entry name" value="Winged helix' DNA-binding domain"/>
    <property type="match status" value="1"/>
</dbReference>
<keyword evidence="2" id="KW-0238">DNA-binding</keyword>
<dbReference type="InterPro" id="IPR000524">
    <property type="entry name" value="Tscrpt_reg_HTH_GntR"/>
</dbReference>
<dbReference type="AlphaFoldDB" id="A0A0J1D383"/>
<proteinExistence type="predicted"/>
<sequence length="219" mass="24492">MNKPEKKIDEYKSLREMIVNGQILPNERIVEADYAEQFNTNRANVRRALSRLEQEGLVVSTPFRGARVRLISPEEAVEIFEVRGAVEVLLVKAAAEKVTDADKTTLRNLLTRIRAAAKAKDPMSVGSVGRRLREELWRISGHDTGIRVLSTLNSQLVRIWFQSVMMPGRAEAIVTDMEDIVEAVCAGSATRAMKAMQKYHDGAVQALKKALRHRVAEIG</sequence>
<feature type="domain" description="HTH gntR-type" evidence="4">
    <location>
        <begin position="4"/>
        <end position="71"/>
    </location>
</feature>
<dbReference type="EMBL" id="AEJF01000051">
    <property type="protein sequence ID" value="KLU27175.1"/>
    <property type="molecule type" value="Genomic_DNA"/>
</dbReference>
<dbReference type="Pfam" id="PF07729">
    <property type="entry name" value="FCD"/>
    <property type="match status" value="1"/>
</dbReference>
<protein>
    <recommendedName>
        <fullName evidence="4">HTH gntR-type domain-containing protein</fullName>
    </recommendedName>
</protein>
<organism evidence="5 6">
    <name type="scientific">Caballeronia mineralivorans PML1(12)</name>
    <dbReference type="NCBI Taxonomy" id="908627"/>
    <lineage>
        <taxon>Bacteria</taxon>
        <taxon>Pseudomonadati</taxon>
        <taxon>Pseudomonadota</taxon>
        <taxon>Betaproteobacteria</taxon>
        <taxon>Burkholderiales</taxon>
        <taxon>Burkholderiaceae</taxon>
        <taxon>Caballeronia</taxon>
    </lineage>
</organism>
<reference evidence="5 6" key="1">
    <citation type="journal article" date="2015" name="Genome Announc.">
        <title>Draft Genome Sequence of Burkholderia sp. Strain PML1(12), an Ectomycorrhizosphere-Inhabiting Bacterium with Effective Mineral-Weathering Ability.</title>
        <authorList>
            <person name="Uroz S."/>
            <person name="Oger P."/>
        </authorList>
    </citation>
    <scope>NUCLEOTIDE SEQUENCE [LARGE SCALE GENOMIC DNA]</scope>
    <source>
        <strain evidence="6">PML1(12)</strain>
    </source>
</reference>
<name>A0A0J1D383_9BURK</name>
<keyword evidence="3" id="KW-0804">Transcription</keyword>
<dbReference type="SMART" id="SM00895">
    <property type="entry name" value="FCD"/>
    <property type="match status" value="1"/>
</dbReference>
<keyword evidence="6" id="KW-1185">Reference proteome</keyword>
<comment type="caution">
    <text evidence="5">The sequence shown here is derived from an EMBL/GenBank/DDBJ whole genome shotgun (WGS) entry which is preliminary data.</text>
</comment>
<dbReference type="PATRIC" id="fig|908627.4.peg.1246"/>